<keyword evidence="2" id="KW-0809">Transit peptide</keyword>
<evidence type="ECO:0000256" key="3">
    <source>
        <dbReference type="SAM" id="MobiDB-lite"/>
    </source>
</evidence>
<dbReference type="SUPFAM" id="SSF54447">
    <property type="entry name" value="ssDNA-binding transcriptional regulator domain"/>
    <property type="match status" value="1"/>
</dbReference>
<dbReference type="Proteomes" id="UP000247498">
    <property type="component" value="Unassembled WGS sequence"/>
</dbReference>
<dbReference type="PANTHER" id="PTHR31745">
    <property type="entry name" value="SINGLE-STRANDED DNA-BINDING PROTEIN WHY2, MITOCHONDRIAL"/>
    <property type="match status" value="1"/>
</dbReference>
<dbReference type="Gene3D" id="2.30.31.10">
    <property type="entry name" value="Transcriptional Coactivator Pc4, Chain A"/>
    <property type="match status" value="1"/>
</dbReference>
<proteinExistence type="inferred from homology"/>
<dbReference type="GO" id="GO:0006355">
    <property type="term" value="P:regulation of DNA-templated transcription"/>
    <property type="evidence" value="ECO:0007669"/>
    <property type="project" value="InterPro"/>
</dbReference>
<dbReference type="Pfam" id="PF08536">
    <property type="entry name" value="Whirly"/>
    <property type="match status" value="1"/>
</dbReference>
<sequence>MHALLGRGAASLRGAARSAGRAAGAAVRPAAPAPQRPSAPQRHYADYASTRAVAEGTYDAAAIESAAPSRVFVDWTVYKTKGAMTVKFIKPTWTPANGQGGGFVVDRQGKLLLEFAASTGERSYGWDQKVSMAMSATELGQIFSDPSQEHSFFHDPNMMDASAKGTVSKSLRWSAAPDGRGYFVNVSTGGSGGGKAGVSVSLSKAEYYVFETLGRYAIPYMLGIDMVFAT</sequence>
<dbReference type="EMBL" id="BDRX01000070">
    <property type="protein sequence ID" value="GBF95771.1"/>
    <property type="molecule type" value="Genomic_DNA"/>
</dbReference>
<evidence type="ECO:0000256" key="2">
    <source>
        <dbReference type="ARBA" id="ARBA00022946"/>
    </source>
</evidence>
<dbReference type="OrthoDB" id="511009at2759"/>
<evidence type="ECO:0000313" key="5">
    <source>
        <dbReference type="Proteomes" id="UP000247498"/>
    </source>
</evidence>
<reference evidence="4 5" key="1">
    <citation type="journal article" date="2018" name="Sci. Rep.">
        <title>Raphidocelis subcapitata (=Pseudokirchneriella subcapitata) provides an insight into genome evolution and environmental adaptations in the Sphaeropleales.</title>
        <authorList>
            <person name="Suzuki S."/>
            <person name="Yamaguchi H."/>
            <person name="Nakajima N."/>
            <person name="Kawachi M."/>
        </authorList>
    </citation>
    <scope>NUCLEOTIDE SEQUENCE [LARGE SCALE GENOMIC DNA]</scope>
    <source>
        <strain evidence="4 5">NIES-35</strain>
    </source>
</reference>
<comment type="caution">
    <text evidence="4">The sequence shown here is derived from an EMBL/GenBank/DDBJ whole genome shotgun (WGS) entry which is preliminary data.</text>
</comment>
<dbReference type="PANTHER" id="PTHR31745:SF1">
    <property type="entry name" value="SINGLE-STRANDED DNA-BINDING PROTEIN WHY2, MITOCHONDRIAL"/>
    <property type="match status" value="1"/>
</dbReference>
<dbReference type="STRING" id="307507.A0A2V0P7C3"/>
<dbReference type="AlphaFoldDB" id="A0A2V0P7C3"/>
<dbReference type="InterPro" id="IPR013742">
    <property type="entry name" value="Whirly"/>
</dbReference>
<organism evidence="4 5">
    <name type="scientific">Raphidocelis subcapitata</name>
    <dbReference type="NCBI Taxonomy" id="307507"/>
    <lineage>
        <taxon>Eukaryota</taxon>
        <taxon>Viridiplantae</taxon>
        <taxon>Chlorophyta</taxon>
        <taxon>core chlorophytes</taxon>
        <taxon>Chlorophyceae</taxon>
        <taxon>CS clade</taxon>
        <taxon>Sphaeropleales</taxon>
        <taxon>Selenastraceae</taxon>
        <taxon>Raphidocelis</taxon>
    </lineage>
</organism>
<name>A0A2V0P7C3_9CHLO</name>
<protein>
    <submittedName>
        <fullName evidence="4">Uncharacterized protein</fullName>
    </submittedName>
</protein>
<feature type="region of interest" description="Disordered" evidence="3">
    <location>
        <begin position="23"/>
        <end position="43"/>
    </location>
</feature>
<evidence type="ECO:0000256" key="1">
    <source>
        <dbReference type="ARBA" id="ARBA00006061"/>
    </source>
</evidence>
<gene>
    <name evidence="4" type="ORF">Rsub_08207</name>
</gene>
<dbReference type="GO" id="GO:0006952">
    <property type="term" value="P:defense response"/>
    <property type="evidence" value="ECO:0007669"/>
    <property type="project" value="InterPro"/>
</dbReference>
<dbReference type="InterPro" id="IPR009044">
    <property type="entry name" value="ssDNA-bd_transcriptional_reg"/>
</dbReference>
<accession>A0A2V0P7C3</accession>
<dbReference type="FunCoup" id="A0A2V0P7C3">
    <property type="interactions" value="809"/>
</dbReference>
<dbReference type="GO" id="GO:0003697">
    <property type="term" value="F:single-stranded DNA binding"/>
    <property type="evidence" value="ECO:0007669"/>
    <property type="project" value="InterPro"/>
</dbReference>
<dbReference type="InParanoid" id="A0A2V0P7C3"/>
<keyword evidence="5" id="KW-1185">Reference proteome</keyword>
<comment type="similarity">
    <text evidence="1">Belongs to the Whirly family.</text>
</comment>
<evidence type="ECO:0000313" key="4">
    <source>
        <dbReference type="EMBL" id="GBF95771.1"/>
    </source>
</evidence>